<sequence length="92" mass="10311">MMSIIPSKLREEVNLTPCSDYGCRRLFQDEKNLYPIENLCSNPFDRSSRDATEKTTAKTSIAAGTKKSNDVFSNLALGHNPFDFPTLIEATH</sequence>
<dbReference type="EMBL" id="CAADRP010000113">
    <property type="protein sequence ID" value="VFU23414.1"/>
    <property type="molecule type" value="Genomic_DNA"/>
</dbReference>
<organism evidence="1">
    <name type="scientific">Salix viminalis</name>
    <name type="common">Common osier</name>
    <name type="synonym">Basket willow</name>
    <dbReference type="NCBI Taxonomy" id="40686"/>
    <lineage>
        <taxon>Eukaryota</taxon>
        <taxon>Viridiplantae</taxon>
        <taxon>Streptophyta</taxon>
        <taxon>Embryophyta</taxon>
        <taxon>Tracheophyta</taxon>
        <taxon>Spermatophyta</taxon>
        <taxon>Magnoliopsida</taxon>
        <taxon>eudicotyledons</taxon>
        <taxon>Gunneridae</taxon>
        <taxon>Pentapetalae</taxon>
        <taxon>rosids</taxon>
        <taxon>fabids</taxon>
        <taxon>Malpighiales</taxon>
        <taxon>Salicaceae</taxon>
        <taxon>Saliceae</taxon>
        <taxon>Salix</taxon>
    </lineage>
</organism>
<reference evidence="1" key="1">
    <citation type="submission" date="2019-03" db="EMBL/GenBank/DDBJ databases">
        <authorList>
            <person name="Mank J."/>
            <person name="Almeida P."/>
        </authorList>
    </citation>
    <scope>NUCLEOTIDE SEQUENCE</scope>
    <source>
        <strain evidence="1">78183</strain>
    </source>
</reference>
<evidence type="ECO:0000313" key="1">
    <source>
        <dbReference type="EMBL" id="VFU23414.1"/>
    </source>
</evidence>
<gene>
    <name evidence="1" type="ORF">SVIM_LOCUS35410</name>
</gene>
<dbReference type="AlphaFoldDB" id="A0A6N2KJI6"/>
<proteinExistence type="predicted"/>
<name>A0A6N2KJI6_SALVM</name>
<accession>A0A6N2KJI6</accession>
<protein>
    <submittedName>
        <fullName evidence="1">Uncharacterized protein</fullName>
    </submittedName>
</protein>